<dbReference type="VEuPathDB" id="VectorBase:PPAI009809"/>
<name>A0A1B0EZC8_PHLPP</name>
<proteinExistence type="predicted"/>
<dbReference type="Proteomes" id="UP000092462">
    <property type="component" value="Unassembled WGS sequence"/>
</dbReference>
<dbReference type="InterPro" id="IPR020234">
    <property type="entry name" value="Mite_allergen_group-7"/>
</dbReference>
<dbReference type="VEuPathDB" id="VectorBase:PPAPM1_012622"/>
<evidence type="ECO:0000313" key="2">
    <source>
        <dbReference type="Proteomes" id="UP000092462"/>
    </source>
</evidence>
<dbReference type="PANTHER" id="PTHR11008">
    <property type="entry name" value="PROTEIN TAKEOUT-LIKE PROTEIN"/>
    <property type="match status" value="1"/>
</dbReference>
<reference evidence="1" key="1">
    <citation type="submission" date="2022-08" db="UniProtKB">
        <authorList>
            <consortium name="EnsemblMetazoa"/>
        </authorList>
    </citation>
    <scope>IDENTIFICATION</scope>
    <source>
        <strain evidence="1">Israel</strain>
    </source>
</reference>
<dbReference type="EMBL" id="AJVK01007297">
    <property type="status" value="NOT_ANNOTATED_CDS"/>
    <property type="molecule type" value="Genomic_DNA"/>
</dbReference>
<protein>
    <submittedName>
        <fullName evidence="1">Uncharacterized protein</fullName>
    </submittedName>
</protein>
<dbReference type="PANTHER" id="PTHR11008:SF9">
    <property type="entry name" value="PROTEIN TAKEOUT-LIKE PROTEIN"/>
    <property type="match status" value="1"/>
</dbReference>
<evidence type="ECO:0000313" key="1">
    <source>
        <dbReference type="EnsemblMetazoa" id="PPAI009809-PA"/>
    </source>
</evidence>
<sequence length="258" mass="29211">MGAVFQSFVNSASNLVFDAMKPFMLKEAYAKISTEVDSHLDKAIGENVLPNSIAPLDMAIAEGRKKIRALGYDPFKVRDYNHTVGMFSMEMTNTWIIGVSSFYRVGNITVSMQNNTMTVRTQVGTQQIKGSTQWELSVGSGMITRGGRAQFTVEHIKMTTAMSQSLDVRNRPVMKDLQMELGNIQVRTEGAGTLDYLIEFAVNILPNLLRYQIMDAIENPAKTRIQEELNKIDVEKFIRQKLPEFERLGLKMDFDFEF</sequence>
<dbReference type="InterPro" id="IPR038602">
    <property type="entry name" value="Mite_allergen_7_sf"/>
</dbReference>
<dbReference type="Gene3D" id="3.15.10.50">
    <property type="match status" value="1"/>
</dbReference>
<keyword evidence="2" id="KW-1185">Reference proteome</keyword>
<organism evidence="1 2">
    <name type="scientific">Phlebotomus papatasi</name>
    <name type="common">Sandfly</name>
    <dbReference type="NCBI Taxonomy" id="29031"/>
    <lineage>
        <taxon>Eukaryota</taxon>
        <taxon>Metazoa</taxon>
        <taxon>Ecdysozoa</taxon>
        <taxon>Arthropoda</taxon>
        <taxon>Hexapoda</taxon>
        <taxon>Insecta</taxon>
        <taxon>Pterygota</taxon>
        <taxon>Neoptera</taxon>
        <taxon>Endopterygota</taxon>
        <taxon>Diptera</taxon>
        <taxon>Nematocera</taxon>
        <taxon>Psychodoidea</taxon>
        <taxon>Psychodidae</taxon>
        <taxon>Phlebotomus</taxon>
        <taxon>Phlebotomus</taxon>
    </lineage>
</organism>
<dbReference type="AlphaFoldDB" id="A0A1B0EZC8"/>
<dbReference type="EnsemblMetazoa" id="PPAI009809-RA">
    <property type="protein sequence ID" value="PPAI009809-PA"/>
    <property type="gene ID" value="PPAI009809"/>
</dbReference>
<dbReference type="Pfam" id="PF16984">
    <property type="entry name" value="Grp7_allergen"/>
    <property type="match status" value="1"/>
</dbReference>
<accession>A0A1B0EZC8</accession>